<evidence type="ECO:0000256" key="1">
    <source>
        <dbReference type="SAM" id="SignalP"/>
    </source>
</evidence>
<feature type="signal peptide" evidence="1">
    <location>
        <begin position="1"/>
        <end position="17"/>
    </location>
</feature>
<organism evidence="2 3">
    <name type="scientific">Pseudocercospora fijiensis (strain CIRAD86)</name>
    <name type="common">Black leaf streak disease fungus</name>
    <name type="synonym">Mycosphaerella fijiensis</name>
    <dbReference type="NCBI Taxonomy" id="383855"/>
    <lineage>
        <taxon>Eukaryota</taxon>
        <taxon>Fungi</taxon>
        <taxon>Dikarya</taxon>
        <taxon>Ascomycota</taxon>
        <taxon>Pezizomycotina</taxon>
        <taxon>Dothideomycetes</taxon>
        <taxon>Dothideomycetidae</taxon>
        <taxon>Mycosphaerellales</taxon>
        <taxon>Mycosphaerellaceae</taxon>
        <taxon>Pseudocercospora</taxon>
    </lineage>
</organism>
<dbReference type="HOGENOM" id="CLU_1027208_0_0_1"/>
<feature type="chain" id="PRO_5004030822" evidence="1">
    <location>
        <begin position="18"/>
        <end position="271"/>
    </location>
</feature>
<dbReference type="OrthoDB" id="3852378at2759"/>
<proteinExistence type="predicted"/>
<evidence type="ECO:0000313" key="3">
    <source>
        <dbReference type="Proteomes" id="UP000016932"/>
    </source>
</evidence>
<dbReference type="Proteomes" id="UP000016932">
    <property type="component" value="Unassembled WGS sequence"/>
</dbReference>
<evidence type="ECO:0000313" key="2">
    <source>
        <dbReference type="EMBL" id="EME82919.1"/>
    </source>
</evidence>
<keyword evidence="3" id="KW-1185">Reference proteome</keyword>
<keyword evidence="1" id="KW-0732">Signal</keyword>
<reference evidence="2 3" key="1">
    <citation type="journal article" date="2012" name="PLoS Pathog.">
        <title>Diverse lifestyles and strategies of plant pathogenesis encoded in the genomes of eighteen Dothideomycetes fungi.</title>
        <authorList>
            <person name="Ohm R.A."/>
            <person name="Feau N."/>
            <person name="Henrissat B."/>
            <person name="Schoch C.L."/>
            <person name="Horwitz B.A."/>
            <person name="Barry K.W."/>
            <person name="Condon B.J."/>
            <person name="Copeland A.C."/>
            <person name="Dhillon B."/>
            <person name="Glaser F."/>
            <person name="Hesse C.N."/>
            <person name="Kosti I."/>
            <person name="LaButti K."/>
            <person name="Lindquist E.A."/>
            <person name="Lucas S."/>
            <person name="Salamov A.A."/>
            <person name="Bradshaw R.E."/>
            <person name="Ciuffetti L."/>
            <person name="Hamelin R.C."/>
            <person name="Kema G.H.J."/>
            <person name="Lawrence C."/>
            <person name="Scott J.A."/>
            <person name="Spatafora J.W."/>
            <person name="Turgeon B.G."/>
            <person name="de Wit P.J.G.M."/>
            <person name="Zhong S."/>
            <person name="Goodwin S.B."/>
            <person name="Grigoriev I.V."/>
        </authorList>
    </citation>
    <scope>NUCLEOTIDE SEQUENCE [LARGE SCALE GENOMIC DNA]</scope>
    <source>
        <strain evidence="2 3">CIRAD86</strain>
    </source>
</reference>
<dbReference type="GeneID" id="19338129"/>
<gene>
    <name evidence="2" type="ORF">MYCFIDRAFT_215133</name>
</gene>
<dbReference type="KEGG" id="pfj:MYCFIDRAFT_215133"/>
<dbReference type="RefSeq" id="XP_007926301.1">
    <property type="nucleotide sequence ID" value="XM_007928110.1"/>
</dbReference>
<sequence>MLILVLLLGLSASIVSATTLQRRDYAQTDFFSAIHRNICSEVNDKQHSYHTESCECTATNALRASCRSATNELHQHIRQCSTQNRNVKCFPSENSPKTGPDCACKPEERKSGVKLPNDSNDIACTGGVHFLAAYATEVEAIDVWSDIRASPNNNVITCWVQDNRGRTLTSYAPCNYAGGVPLRIPLHGAGGQDVATYQACIQTTTNDRERVNISWVLTSPFGQTQKRDELTAGISLREAVDYDDSAATSDVQGNIVVRNGHGDEIFFPNKG</sequence>
<protein>
    <submittedName>
        <fullName evidence="2">Uncharacterized protein</fullName>
    </submittedName>
</protein>
<dbReference type="AlphaFoldDB" id="M2ZV88"/>
<dbReference type="VEuPathDB" id="FungiDB:MYCFIDRAFT_215133"/>
<accession>M2ZV88</accession>
<name>M2ZV88_PSEFD</name>
<dbReference type="EMBL" id="KB446558">
    <property type="protein sequence ID" value="EME82919.1"/>
    <property type="molecule type" value="Genomic_DNA"/>
</dbReference>